<protein>
    <submittedName>
        <fullName evidence="1">Spore protease YyaC</fullName>
    </submittedName>
</protein>
<name>A0A4Y9A913_9BACI</name>
<organism evidence="1 2">
    <name type="scientific">Lentibacillus salicampi</name>
    <dbReference type="NCBI Taxonomy" id="175306"/>
    <lineage>
        <taxon>Bacteria</taxon>
        <taxon>Bacillati</taxon>
        <taxon>Bacillota</taxon>
        <taxon>Bacilli</taxon>
        <taxon>Bacillales</taxon>
        <taxon>Bacillaceae</taxon>
        <taxon>Lentibacillus</taxon>
    </lineage>
</organism>
<reference evidence="1 2" key="1">
    <citation type="submission" date="2019-03" db="EMBL/GenBank/DDBJ databases">
        <title>Genome sequence of Lentibacillus salicampi ATCC BAA-719.</title>
        <authorList>
            <person name="Maclea K.S."/>
            <person name="Simoes Junior M."/>
        </authorList>
    </citation>
    <scope>NUCLEOTIDE SEQUENCE [LARGE SCALE GENOMIC DNA]</scope>
    <source>
        <strain evidence="1 2">ATCC BAA-719</strain>
    </source>
</reference>
<dbReference type="InterPro" id="IPR009665">
    <property type="entry name" value="YyaC"/>
</dbReference>
<dbReference type="NCBIfam" id="TIGR02841">
    <property type="entry name" value="spore_YyaC"/>
    <property type="match status" value="1"/>
</dbReference>
<dbReference type="Proteomes" id="UP000298484">
    <property type="component" value="Unassembled WGS sequence"/>
</dbReference>
<dbReference type="OrthoDB" id="9815953at2"/>
<accession>A0A4Y9A913</accession>
<comment type="caution">
    <text evidence="1">The sequence shown here is derived from an EMBL/GenBank/DDBJ whole genome shotgun (WGS) entry which is preliminary data.</text>
</comment>
<sequence>MNLMNRFITKNEKLQLNYTNPDLPGKMNERIMSWLPAAPKEYVIVCVGTDRSTGDALGPLTGSFLSELKPKHLHIYGTLPEPVHATNMPDYIKHIYKRHQDAFLIAVDASLGKAASVGSIIVDTGSLSPGAALNKNLPAIGDIHITGVVNISGFMEFTTLQNTRLSLVVDMAKHIAALLDKVDQQLTNSTPFPAIVAPENQTLEGEM</sequence>
<keyword evidence="1" id="KW-0645">Protease</keyword>
<evidence type="ECO:0000313" key="1">
    <source>
        <dbReference type="EMBL" id="TFJ92283.1"/>
    </source>
</evidence>
<dbReference type="AlphaFoldDB" id="A0A4Y9A913"/>
<gene>
    <name evidence="1" type="primary">yyaC</name>
    <name evidence="1" type="ORF">E4U82_13065</name>
</gene>
<dbReference type="InterPro" id="IPR023430">
    <property type="entry name" value="Pept_HybD-like_dom_sf"/>
</dbReference>
<proteinExistence type="predicted"/>
<evidence type="ECO:0000313" key="2">
    <source>
        <dbReference type="Proteomes" id="UP000298484"/>
    </source>
</evidence>
<dbReference type="GO" id="GO:0008233">
    <property type="term" value="F:peptidase activity"/>
    <property type="evidence" value="ECO:0007669"/>
    <property type="project" value="UniProtKB-KW"/>
</dbReference>
<dbReference type="Pfam" id="PF06866">
    <property type="entry name" value="DUF1256"/>
    <property type="match status" value="1"/>
</dbReference>
<dbReference type="GO" id="GO:0006508">
    <property type="term" value="P:proteolysis"/>
    <property type="evidence" value="ECO:0007669"/>
    <property type="project" value="UniProtKB-KW"/>
</dbReference>
<dbReference type="SUPFAM" id="SSF53163">
    <property type="entry name" value="HybD-like"/>
    <property type="match status" value="1"/>
</dbReference>
<keyword evidence="1" id="KW-0378">Hydrolase</keyword>
<dbReference type="RefSeq" id="WP_135110614.1">
    <property type="nucleotide sequence ID" value="NZ_SRHY01000025.1"/>
</dbReference>
<dbReference type="EMBL" id="SRHY01000025">
    <property type="protein sequence ID" value="TFJ92283.1"/>
    <property type="molecule type" value="Genomic_DNA"/>
</dbReference>
<keyword evidence="2" id="KW-1185">Reference proteome</keyword>